<keyword evidence="7" id="KW-1185">Reference proteome</keyword>
<evidence type="ECO:0000313" key="6">
    <source>
        <dbReference type="EMBL" id="MFB0836095.1"/>
    </source>
</evidence>
<dbReference type="Gene3D" id="1.10.10.10">
    <property type="entry name" value="Winged helix-like DNA-binding domain superfamily/Winged helix DNA-binding domain"/>
    <property type="match status" value="1"/>
</dbReference>
<evidence type="ECO:0000313" key="7">
    <source>
        <dbReference type="Proteomes" id="UP001575652"/>
    </source>
</evidence>
<keyword evidence="2" id="KW-0238">DNA-binding</keyword>
<dbReference type="Pfam" id="PF01614">
    <property type="entry name" value="IclR_C"/>
    <property type="match status" value="1"/>
</dbReference>
<gene>
    <name evidence="6" type="ORF">ACETWP_16015</name>
</gene>
<dbReference type="PANTHER" id="PTHR30136">
    <property type="entry name" value="HELIX-TURN-HELIX TRANSCRIPTIONAL REGULATOR, ICLR FAMILY"/>
    <property type="match status" value="1"/>
</dbReference>
<dbReference type="InterPro" id="IPR014757">
    <property type="entry name" value="Tscrpt_reg_IclR_C"/>
</dbReference>
<protein>
    <submittedName>
        <fullName evidence="6">IclR family transcriptional regulator</fullName>
    </submittedName>
</protein>
<reference evidence="6 7" key="1">
    <citation type="submission" date="2024-09" db="EMBL/GenBank/DDBJ databases">
        <authorList>
            <person name="Salinas-Garcia M.A."/>
            <person name="Prieme A."/>
        </authorList>
    </citation>
    <scope>NUCLEOTIDE SEQUENCE [LARGE SCALE GENOMIC DNA]</scope>
    <source>
        <strain evidence="6 7">DSM 21081</strain>
    </source>
</reference>
<keyword evidence="3" id="KW-0804">Transcription</keyword>
<dbReference type="SUPFAM" id="SSF46785">
    <property type="entry name" value="Winged helix' DNA-binding domain"/>
    <property type="match status" value="1"/>
</dbReference>
<feature type="domain" description="IclR-ED" evidence="5">
    <location>
        <begin position="78"/>
        <end position="265"/>
    </location>
</feature>
<feature type="domain" description="HTH iclR-type" evidence="4">
    <location>
        <begin position="15"/>
        <end position="77"/>
    </location>
</feature>
<dbReference type="Proteomes" id="UP001575652">
    <property type="component" value="Unassembled WGS sequence"/>
</dbReference>
<dbReference type="InterPro" id="IPR036388">
    <property type="entry name" value="WH-like_DNA-bd_sf"/>
</dbReference>
<organism evidence="6 7">
    <name type="scientific">Arthrobacter halodurans</name>
    <dbReference type="NCBI Taxonomy" id="516699"/>
    <lineage>
        <taxon>Bacteria</taxon>
        <taxon>Bacillati</taxon>
        <taxon>Actinomycetota</taxon>
        <taxon>Actinomycetes</taxon>
        <taxon>Micrococcales</taxon>
        <taxon>Micrococcaceae</taxon>
        <taxon>Arthrobacter</taxon>
    </lineage>
</organism>
<dbReference type="SMART" id="SM00346">
    <property type="entry name" value="HTH_ICLR"/>
    <property type="match status" value="1"/>
</dbReference>
<evidence type="ECO:0000259" key="5">
    <source>
        <dbReference type="PROSITE" id="PS51078"/>
    </source>
</evidence>
<dbReference type="InterPro" id="IPR050707">
    <property type="entry name" value="HTH_MetabolicPath_Reg"/>
</dbReference>
<dbReference type="Pfam" id="PF09339">
    <property type="entry name" value="HTH_IclR"/>
    <property type="match status" value="1"/>
</dbReference>
<dbReference type="InterPro" id="IPR005471">
    <property type="entry name" value="Tscrpt_reg_IclR_N"/>
</dbReference>
<dbReference type="SUPFAM" id="SSF55781">
    <property type="entry name" value="GAF domain-like"/>
    <property type="match status" value="1"/>
</dbReference>
<evidence type="ECO:0000256" key="2">
    <source>
        <dbReference type="ARBA" id="ARBA00023125"/>
    </source>
</evidence>
<proteinExistence type="predicted"/>
<accession>A0ABV4UTQ5</accession>
<dbReference type="RefSeq" id="WP_373973271.1">
    <property type="nucleotide sequence ID" value="NZ_JBHDLJ010000018.1"/>
</dbReference>
<sequence>MPSQDSDTRTEPRNASVIVNVVQVLRCFTTDTPLLGVTEIAAQVGLHKSSISRILATLEQERIVEREELSRKYRLGMGLIAVAGPLLANLDVRRVAFPTLQELAESTGETVALNVWDGAESVTVEQIPSNRQVKHTSPMGSRYATALSATVQVFLAHEDEARARRMLADGTVELNAAEPDAAAPGTVEGYLERLATVRDLGYACNYGETSPEEVGVAAPILDHRGTVVAAVMVAAPFYRVPEEQLADLGRACAAAAAQIGLRLGGQPKRAASPGSAGSAG</sequence>
<dbReference type="PROSITE" id="PS51078">
    <property type="entry name" value="ICLR_ED"/>
    <property type="match status" value="1"/>
</dbReference>
<keyword evidence="1" id="KW-0805">Transcription regulation</keyword>
<dbReference type="PANTHER" id="PTHR30136:SF24">
    <property type="entry name" value="HTH-TYPE TRANSCRIPTIONAL REPRESSOR ALLR"/>
    <property type="match status" value="1"/>
</dbReference>
<dbReference type="InterPro" id="IPR036390">
    <property type="entry name" value="WH_DNA-bd_sf"/>
</dbReference>
<dbReference type="EMBL" id="JBHDLJ010000018">
    <property type="protein sequence ID" value="MFB0836095.1"/>
    <property type="molecule type" value="Genomic_DNA"/>
</dbReference>
<evidence type="ECO:0000256" key="3">
    <source>
        <dbReference type="ARBA" id="ARBA00023163"/>
    </source>
</evidence>
<comment type="caution">
    <text evidence="6">The sequence shown here is derived from an EMBL/GenBank/DDBJ whole genome shotgun (WGS) entry which is preliminary data.</text>
</comment>
<dbReference type="PROSITE" id="PS51077">
    <property type="entry name" value="HTH_ICLR"/>
    <property type="match status" value="1"/>
</dbReference>
<dbReference type="Gene3D" id="3.30.450.40">
    <property type="match status" value="1"/>
</dbReference>
<evidence type="ECO:0000256" key="1">
    <source>
        <dbReference type="ARBA" id="ARBA00023015"/>
    </source>
</evidence>
<evidence type="ECO:0000259" key="4">
    <source>
        <dbReference type="PROSITE" id="PS51077"/>
    </source>
</evidence>
<dbReference type="InterPro" id="IPR029016">
    <property type="entry name" value="GAF-like_dom_sf"/>
</dbReference>
<name>A0ABV4UTQ5_9MICC</name>